<dbReference type="EC" id="3.5.4.33" evidence="4"/>
<dbReference type="SUPFAM" id="SSF53927">
    <property type="entry name" value="Cytidine deaminase-like"/>
    <property type="match status" value="1"/>
</dbReference>
<dbReference type="Proteomes" id="UP000677054">
    <property type="component" value="Unassembled WGS sequence"/>
</dbReference>
<evidence type="ECO:0000256" key="8">
    <source>
        <dbReference type="ARBA" id="ARBA00022801"/>
    </source>
</evidence>
<feature type="non-terminal residue" evidence="13">
    <location>
        <position position="228"/>
    </location>
</feature>
<dbReference type="PANTHER" id="PTHR11079:SF202">
    <property type="entry name" value="TRNA-SPECIFIC ADENOSINE DEAMINASE"/>
    <property type="match status" value="1"/>
</dbReference>
<sequence length="228" mass="24662">IIQLLLKKSASINALSPNGTTPLMMAAGYGGPDSVALLLQAKADTNLKNEAGLTALDFARRANNDKDTDEGWMRVALQQAKLGLEQAEVPVGAVVVYENRLIASAYNSPITNHDPCAHAEISALRAAANALGNYRLPHCTLYVTLEPCVMCVGAVVQARIQRLVFGAYEPKTGAVNSLFTLLDNPLFNHHTRAVGGVLQEESKALLQQFFKQQRSKHKTVKKNQTPST</sequence>
<dbReference type="Gene3D" id="1.25.40.20">
    <property type="entry name" value="Ankyrin repeat-containing domain"/>
    <property type="match status" value="1"/>
</dbReference>
<dbReference type="InterPro" id="IPR002110">
    <property type="entry name" value="Ankyrin_rpt"/>
</dbReference>
<feature type="repeat" description="ANK" evidence="11">
    <location>
        <begin position="18"/>
        <end position="50"/>
    </location>
</feature>
<dbReference type="GO" id="GO:0052717">
    <property type="term" value="F:tRNA-specific adenosine-34 deaminase activity"/>
    <property type="evidence" value="ECO:0007669"/>
    <property type="project" value="UniProtKB-EC"/>
</dbReference>
<evidence type="ECO:0000256" key="3">
    <source>
        <dbReference type="ARBA" id="ARBA00011738"/>
    </source>
</evidence>
<comment type="catalytic activity">
    <reaction evidence="10">
        <text>adenosine(34) in tRNA + H2O + H(+) = inosine(34) in tRNA + NH4(+)</text>
        <dbReference type="Rhea" id="RHEA:43168"/>
        <dbReference type="Rhea" id="RHEA-COMP:10373"/>
        <dbReference type="Rhea" id="RHEA-COMP:10374"/>
        <dbReference type="ChEBI" id="CHEBI:15377"/>
        <dbReference type="ChEBI" id="CHEBI:15378"/>
        <dbReference type="ChEBI" id="CHEBI:28938"/>
        <dbReference type="ChEBI" id="CHEBI:74411"/>
        <dbReference type="ChEBI" id="CHEBI:82852"/>
        <dbReference type="EC" id="3.5.4.33"/>
    </reaction>
</comment>
<dbReference type="InterPro" id="IPR036770">
    <property type="entry name" value="Ankyrin_rpt-contain_sf"/>
</dbReference>
<dbReference type="InterPro" id="IPR002125">
    <property type="entry name" value="CMP_dCMP_dom"/>
</dbReference>
<dbReference type="Pfam" id="PF13857">
    <property type="entry name" value="Ank_5"/>
    <property type="match status" value="1"/>
</dbReference>
<dbReference type="PANTHER" id="PTHR11079">
    <property type="entry name" value="CYTOSINE DEAMINASE FAMILY MEMBER"/>
    <property type="match status" value="1"/>
</dbReference>
<keyword evidence="9" id="KW-0862">Zinc</keyword>
<dbReference type="InterPro" id="IPR028883">
    <property type="entry name" value="tRNA_aden_deaminase"/>
</dbReference>
<dbReference type="PROSITE" id="PS50088">
    <property type="entry name" value="ANK_REPEAT"/>
    <property type="match status" value="1"/>
</dbReference>
<comment type="subunit">
    <text evidence="3">Homodimer.</text>
</comment>
<name>A0A7R9AK17_9CRUS</name>
<keyword evidence="6" id="KW-0819">tRNA processing</keyword>
<keyword evidence="11" id="KW-0040">ANK repeat</keyword>
<feature type="domain" description="CMP/dCMP-type deaminase" evidence="12">
    <location>
        <begin position="67"/>
        <end position="178"/>
    </location>
</feature>
<accession>A0A7R9AK17</accession>
<evidence type="ECO:0000256" key="2">
    <source>
        <dbReference type="ARBA" id="ARBA00010669"/>
    </source>
</evidence>
<dbReference type="GO" id="GO:0002100">
    <property type="term" value="P:tRNA wobble adenosine to inosine editing"/>
    <property type="evidence" value="ECO:0007669"/>
    <property type="project" value="InterPro"/>
</dbReference>
<evidence type="ECO:0000256" key="11">
    <source>
        <dbReference type="PROSITE-ProRule" id="PRU00023"/>
    </source>
</evidence>
<protein>
    <recommendedName>
        <fullName evidence="5">tRNA-specific adenosine deaminase 2</fullName>
        <ecNumber evidence="4">3.5.4.33</ecNumber>
    </recommendedName>
</protein>
<keyword evidence="14" id="KW-1185">Reference proteome</keyword>
<keyword evidence="7" id="KW-0479">Metal-binding</keyword>
<comment type="cofactor">
    <cofactor evidence="1">
        <name>Zn(2+)</name>
        <dbReference type="ChEBI" id="CHEBI:29105"/>
    </cofactor>
</comment>
<evidence type="ECO:0000256" key="9">
    <source>
        <dbReference type="ARBA" id="ARBA00022833"/>
    </source>
</evidence>
<dbReference type="HAMAP" id="MF_00972">
    <property type="entry name" value="tRNA_aden_deaminase"/>
    <property type="match status" value="1"/>
</dbReference>
<dbReference type="Gene3D" id="3.40.140.10">
    <property type="entry name" value="Cytidine Deaminase, domain 2"/>
    <property type="match status" value="1"/>
</dbReference>
<evidence type="ECO:0000259" key="12">
    <source>
        <dbReference type="PROSITE" id="PS51747"/>
    </source>
</evidence>
<dbReference type="InterPro" id="IPR058535">
    <property type="entry name" value="MafB19-deam"/>
</dbReference>
<organism evidence="13">
    <name type="scientific">Darwinula stevensoni</name>
    <dbReference type="NCBI Taxonomy" id="69355"/>
    <lineage>
        <taxon>Eukaryota</taxon>
        <taxon>Metazoa</taxon>
        <taxon>Ecdysozoa</taxon>
        <taxon>Arthropoda</taxon>
        <taxon>Crustacea</taxon>
        <taxon>Oligostraca</taxon>
        <taxon>Ostracoda</taxon>
        <taxon>Podocopa</taxon>
        <taxon>Podocopida</taxon>
        <taxon>Darwinulocopina</taxon>
        <taxon>Darwinuloidea</taxon>
        <taxon>Darwinulidae</taxon>
        <taxon>Darwinula</taxon>
    </lineage>
</organism>
<evidence type="ECO:0000256" key="1">
    <source>
        <dbReference type="ARBA" id="ARBA00001947"/>
    </source>
</evidence>
<evidence type="ECO:0000313" key="13">
    <source>
        <dbReference type="EMBL" id="CAD7255204.1"/>
    </source>
</evidence>
<dbReference type="GO" id="GO:0008270">
    <property type="term" value="F:zinc ion binding"/>
    <property type="evidence" value="ECO:0007669"/>
    <property type="project" value="InterPro"/>
</dbReference>
<comment type="similarity">
    <text evidence="2">Belongs to the cytidine and deoxycytidylate deaminase family. ADAT2 subfamily.</text>
</comment>
<dbReference type="PROSITE" id="PS51747">
    <property type="entry name" value="CYT_DCMP_DEAMINASES_2"/>
    <property type="match status" value="1"/>
</dbReference>
<dbReference type="SUPFAM" id="SSF48403">
    <property type="entry name" value="Ankyrin repeat"/>
    <property type="match status" value="1"/>
</dbReference>
<evidence type="ECO:0000256" key="4">
    <source>
        <dbReference type="ARBA" id="ARBA00012740"/>
    </source>
</evidence>
<evidence type="ECO:0000256" key="7">
    <source>
        <dbReference type="ARBA" id="ARBA00022723"/>
    </source>
</evidence>
<dbReference type="CDD" id="cd01285">
    <property type="entry name" value="nucleoside_deaminase"/>
    <property type="match status" value="1"/>
</dbReference>
<dbReference type="AlphaFoldDB" id="A0A7R9AK17"/>
<dbReference type="NCBIfam" id="NF008113">
    <property type="entry name" value="PRK10860.1"/>
    <property type="match status" value="1"/>
</dbReference>
<dbReference type="OrthoDB" id="408702at2759"/>
<dbReference type="InterPro" id="IPR016192">
    <property type="entry name" value="APOBEC/CMP_deaminase_Zn-bd"/>
</dbReference>
<dbReference type="InterPro" id="IPR016193">
    <property type="entry name" value="Cytidine_deaminase-like"/>
</dbReference>
<evidence type="ECO:0000313" key="14">
    <source>
        <dbReference type="Proteomes" id="UP000677054"/>
    </source>
</evidence>
<gene>
    <name evidence="13" type="ORF">DSTB1V02_LOCUS14949</name>
</gene>
<dbReference type="PROSITE" id="PS50297">
    <property type="entry name" value="ANK_REP_REGION"/>
    <property type="match status" value="1"/>
</dbReference>
<evidence type="ECO:0000256" key="10">
    <source>
        <dbReference type="ARBA" id="ARBA00048045"/>
    </source>
</evidence>
<dbReference type="EMBL" id="LR919165">
    <property type="protein sequence ID" value="CAD7255204.1"/>
    <property type="molecule type" value="Genomic_DNA"/>
</dbReference>
<reference evidence="13" key="1">
    <citation type="submission" date="2020-11" db="EMBL/GenBank/DDBJ databases">
        <authorList>
            <person name="Tran Van P."/>
        </authorList>
    </citation>
    <scope>NUCLEOTIDE SEQUENCE</scope>
</reference>
<proteinExistence type="inferred from homology"/>
<dbReference type="FunFam" id="3.40.140.10:FF:000005">
    <property type="entry name" value="tRNA-specific adenosine deaminase"/>
    <property type="match status" value="1"/>
</dbReference>
<dbReference type="EMBL" id="CAJPEV010019647">
    <property type="protein sequence ID" value="CAG0907864.1"/>
    <property type="molecule type" value="Genomic_DNA"/>
</dbReference>
<dbReference type="Pfam" id="PF14437">
    <property type="entry name" value="MafB19-deam"/>
    <property type="match status" value="1"/>
</dbReference>
<evidence type="ECO:0000256" key="5">
    <source>
        <dbReference type="ARBA" id="ARBA00019216"/>
    </source>
</evidence>
<dbReference type="PROSITE" id="PS00903">
    <property type="entry name" value="CYT_DCMP_DEAMINASES_1"/>
    <property type="match status" value="1"/>
</dbReference>
<keyword evidence="8" id="KW-0378">Hydrolase</keyword>
<evidence type="ECO:0000256" key="6">
    <source>
        <dbReference type="ARBA" id="ARBA00022694"/>
    </source>
</evidence>